<feature type="transmembrane region" description="Helical" evidence="18">
    <location>
        <begin position="201"/>
        <end position="225"/>
    </location>
</feature>
<dbReference type="EMBL" id="BRXZ01000984">
    <property type="protein sequence ID" value="GMH59210.1"/>
    <property type="molecule type" value="Genomic_DNA"/>
</dbReference>
<evidence type="ECO:0000256" key="5">
    <source>
        <dbReference type="ARBA" id="ARBA00022692"/>
    </source>
</evidence>
<name>A0A9W7DYY2_9STRA</name>
<evidence type="ECO:0000313" key="20">
    <source>
        <dbReference type="Proteomes" id="UP001165082"/>
    </source>
</evidence>
<evidence type="ECO:0000256" key="11">
    <source>
        <dbReference type="ARBA" id="ARBA00023303"/>
    </source>
</evidence>
<feature type="compositionally biased region" description="Basic and acidic residues" evidence="17">
    <location>
        <begin position="724"/>
        <end position="738"/>
    </location>
</feature>
<feature type="region of interest" description="Disordered" evidence="17">
    <location>
        <begin position="481"/>
        <end position="524"/>
    </location>
</feature>
<keyword evidence="11" id="KW-0407">Ion channel</keyword>
<feature type="compositionally biased region" description="Basic and acidic residues" evidence="17">
    <location>
        <begin position="579"/>
        <end position="590"/>
    </location>
</feature>
<feature type="transmembrane region" description="Helical" evidence="18">
    <location>
        <begin position="411"/>
        <end position="433"/>
    </location>
</feature>
<feature type="transmembrane region" description="Helical" evidence="18">
    <location>
        <begin position="370"/>
        <end position="390"/>
    </location>
</feature>
<comment type="catalytic activity">
    <reaction evidence="12">
        <text>H(+)(in) = H(+)(out)</text>
        <dbReference type="Rhea" id="RHEA:34979"/>
        <dbReference type="ChEBI" id="CHEBI:15378"/>
    </reaction>
</comment>
<evidence type="ECO:0000256" key="8">
    <source>
        <dbReference type="ARBA" id="ARBA00022989"/>
    </source>
</evidence>
<feature type="compositionally biased region" description="Acidic residues" evidence="17">
    <location>
        <begin position="564"/>
        <end position="573"/>
    </location>
</feature>
<feature type="transmembrane region" description="Helical" evidence="18">
    <location>
        <begin position="300"/>
        <end position="318"/>
    </location>
</feature>
<evidence type="ECO:0000256" key="7">
    <source>
        <dbReference type="ARBA" id="ARBA00022958"/>
    </source>
</evidence>
<feature type="compositionally biased region" description="Low complexity" evidence="17">
    <location>
        <begin position="604"/>
        <end position="616"/>
    </location>
</feature>
<sequence>MRDSSVEDAALALGVRGYRITSLSDAVFSIIATITCVPLAASVSYDRKNEDSQSSVMDALGESKWAILYCWVTFNIVSRMQHYHAVIFDRVKRASVMVVLANTVYLLFVSFIPMGQTLLSEASIKGGAGPDYKEPVMFFVGLLSLVRFSGALLVYLLPKGDDEFLVCLRRRRLVQEGSGGFIYLCLAFLPIWMFTEDSPTWGIPCYIALLLAGYKCSKLISILALRRRWHYPEEIVTKTTHHTAKRYSRSRVDAYTDGVLAISATLIILDISSCTGTGQGSGLNQCGDVLTYLGERKSQLYAYMVTFVLICALLWARHASMWKYVTQSGMILHALNTQCLCFIALMSYSIELMMSFDEDDEQRRHAVTFWLSNVLLISLCILTMGAGIFSKYNTLPRDEKERLNKRTTRKWTFVSGLLLPFWTLLGIIVTLTIKEGQRAWSIAIGLQIILHPISQLIADETQIMVDSSLVVATNEGRPYAYQPPVMLEDEKKVNSNNGDGDNDEENKNKGNKNNKSDKNDNKEPPQAAFDLLARQLQGMRPPLKPESIKTPHAKGSMKMPVEEAGSEEPDSDGDAASVESDRSSKSDVKKSAALRRKSIQAWQSSLSRAGSVSSLSPRTSEAERPAEVSTSALSAKSRRASLTAVQKWKDKTLAAKVASRRSSNGDVPTDPSSGPAAPATTLRRKSKSTPPIKPRGDSVVISSRKESTDSNWLSDYGELPTPKIEPKAEPRENRENLL</sequence>
<evidence type="ECO:0000256" key="15">
    <source>
        <dbReference type="ARBA" id="ARBA00034544"/>
    </source>
</evidence>
<dbReference type="AlphaFoldDB" id="A0A9W7DYY2"/>
<dbReference type="PANTHER" id="PTHR31462:SF5">
    <property type="entry name" value="ENDOSOMAL_LYSOSOMAL PROTON CHANNEL TMEM175"/>
    <property type="match status" value="1"/>
</dbReference>
<evidence type="ECO:0000256" key="18">
    <source>
        <dbReference type="SAM" id="Phobius"/>
    </source>
</evidence>
<evidence type="ECO:0000256" key="2">
    <source>
        <dbReference type="ARBA" id="ARBA00006920"/>
    </source>
</evidence>
<dbReference type="OrthoDB" id="203835at2759"/>
<dbReference type="InterPro" id="IPR010617">
    <property type="entry name" value="TMEM175-like"/>
</dbReference>
<evidence type="ECO:0000256" key="16">
    <source>
        <dbReference type="ARBA" id="ARBA00044317"/>
    </source>
</evidence>
<keyword evidence="3" id="KW-0813">Transport</keyword>
<evidence type="ECO:0000256" key="13">
    <source>
        <dbReference type="ARBA" id="ARBA00030477"/>
    </source>
</evidence>
<dbReference type="Proteomes" id="UP001165082">
    <property type="component" value="Unassembled WGS sequence"/>
</dbReference>
<feature type="transmembrane region" description="Helical" evidence="18">
    <location>
        <begin position="254"/>
        <end position="273"/>
    </location>
</feature>
<keyword evidence="10 18" id="KW-0472">Membrane</keyword>
<evidence type="ECO:0000256" key="17">
    <source>
        <dbReference type="SAM" id="MobiDB-lite"/>
    </source>
</evidence>
<gene>
    <name evidence="19" type="ORF">TrRE_jg3126</name>
</gene>
<evidence type="ECO:0000256" key="9">
    <source>
        <dbReference type="ARBA" id="ARBA00023065"/>
    </source>
</evidence>
<feature type="transmembrane region" description="Helical" evidence="18">
    <location>
        <begin position="94"/>
        <end position="116"/>
    </location>
</feature>
<dbReference type="PANTHER" id="PTHR31462">
    <property type="entry name" value="ENDOSOMAL/LYSOSOMAL POTASSIUM CHANNEL TMEM175"/>
    <property type="match status" value="1"/>
</dbReference>
<keyword evidence="4" id="KW-0633">Potassium transport</keyword>
<organism evidence="19 20">
    <name type="scientific">Triparma retinervis</name>
    <dbReference type="NCBI Taxonomy" id="2557542"/>
    <lineage>
        <taxon>Eukaryota</taxon>
        <taxon>Sar</taxon>
        <taxon>Stramenopiles</taxon>
        <taxon>Ochrophyta</taxon>
        <taxon>Bolidophyceae</taxon>
        <taxon>Parmales</taxon>
        <taxon>Triparmaceae</taxon>
        <taxon>Triparma</taxon>
    </lineage>
</organism>
<dbReference type="GO" id="GO:0015252">
    <property type="term" value="F:proton channel activity"/>
    <property type="evidence" value="ECO:0007669"/>
    <property type="project" value="InterPro"/>
</dbReference>
<keyword evidence="6" id="KW-0631">Potassium channel</keyword>
<evidence type="ECO:0000256" key="12">
    <source>
        <dbReference type="ARBA" id="ARBA00024169"/>
    </source>
</evidence>
<feature type="region of interest" description="Disordered" evidence="17">
    <location>
        <begin position="540"/>
        <end position="738"/>
    </location>
</feature>
<dbReference type="Pfam" id="PF06736">
    <property type="entry name" value="TMEM175"/>
    <property type="match status" value="2"/>
</dbReference>
<dbReference type="GO" id="GO:0005267">
    <property type="term" value="F:potassium channel activity"/>
    <property type="evidence" value="ECO:0007669"/>
    <property type="project" value="UniProtKB-KW"/>
</dbReference>
<feature type="transmembrane region" description="Helical" evidence="18">
    <location>
        <begin position="178"/>
        <end position="195"/>
    </location>
</feature>
<keyword evidence="5 18" id="KW-0812">Transmembrane</keyword>
<evidence type="ECO:0000256" key="14">
    <source>
        <dbReference type="ARBA" id="ARBA00034430"/>
    </source>
</evidence>
<feature type="compositionally biased region" description="Low complexity" evidence="17">
    <location>
        <begin position="629"/>
        <end position="644"/>
    </location>
</feature>
<feature type="transmembrane region" description="Helical" evidence="18">
    <location>
        <begin position="136"/>
        <end position="157"/>
    </location>
</feature>
<keyword evidence="20" id="KW-1185">Reference proteome</keyword>
<feature type="transmembrane region" description="Helical" evidence="18">
    <location>
        <begin position="330"/>
        <end position="350"/>
    </location>
</feature>
<reference evidence="19" key="1">
    <citation type="submission" date="2022-07" db="EMBL/GenBank/DDBJ databases">
        <title>Genome analysis of Parmales, a sister group of diatoms, reveals the evolutionary specialization of diatoms from phago-mixotrophs to photoautotrophs.</title>
        <authorList>
            <person name="Ban H."/>
            <person name="Sato S."/>
            <person name="Yoshikawa S."/>
            <person name="Kazumasa Y."/>
            <person name="Nakamura Y."/>
            <person name="Ichinomiya M."/>
            <person name="Saitoh K."/>
            <person name="Sato N."/>
            <person name="Blanc-Mathieu R."/>
            <person name="Endo H."/>
            <person name="Kuwata A."/>
            <person name="Ogata H."/>
        </authorList>
    </citation>
    <scope>NUCLEOTIDE SEQUENCE</scope>
</reference>
<evidence type="ECO:0000256" key="3">
    <source>
        <dbReference type="ARBA" id="ARBA00022448"/>
    </source>
</evidence>
<feature type="compositionally biased region" description="Basic and acidic residues" evidence="17">
    <location>
        <begin position="514"/>
        <end position="523"/>
    </location>
</feature>
<evidence type="ECO:0000256" key="4">
    <source>
        <dbReference type="ARBA" id="ARBA00022538"/>
    </source>
</evidence>
<keyword evidence="9" id="KW-0406">Ion transport</keyword>
<evidence type="ECO:0000256" key="1">
    <source>
        <dbReference type="ARBA" id="ARBA00004141"/>
    </source>
</evidence>
<feature type="transmembrane region" description="Helical" evidence="18">
    <location>
        <begin position="26"/>
        <end position="45"/>
    </location>
</feature>
<comment type="caution">
    <text evidence="19">The sequence shown here is derived from an EMBL/GenBank/DDBJ whole genome shotgun (WGS) entry which is preliminary data.</text>
</comment>
<evidence type="ECO:0000256" key="10">
    <source>
        <dbReference type="ARBA" id="ARBA00023136"/>
    </source>
</evidence>
<comment type="similarity">
    <text evidence="2">Belongs to the TMEM175 family.</text>
</comment>
<comment type="catalytic activity">
    <reaction evidence="14">
        <text>K(+)(in) = K(+)(out)</text>
        <dbReference type="Rhea" id="RHEA:29463"/>
        <dbReference type="ChEBI" id="CHEBI:29103"/>
    </reaction>
</comment>
<dbReference type="GO" id="GO:0016020">
    <property type="term" value="C:membrane"/>
    <property type="evidence" value="ECO:0007669"/>
    <property type="project" value="UniProtKB-SubCell"/>
</dbReference>
<protein>
    <recommendedName>
        <fullName evidence="15">Endosomal/lysosomal proton channel TMEM175</fullName>
    </recommendedName>
    <alternativeName>
        <fullName evidence="16">Potassium channel TMEM175</fullName>
    </alternativeName>
    <alternativeName>
        <fullName evidence="13">Transmembrane protein 175</fullName>
    </alternativeName>
</protein>
<accession>A0A9W7DYY2</accession>
<evidence type="ECO:0000256" key="6">
    <source>
        <dbReference type="ARBA" id="ARBA00022826"/>
    </source>
</evidence>
<comment type="subcellular location">
    <subcellularLocation>
        <location evidence="1">Membrane</location>
        <topology evidence="1">Multi-pass membrane protein</topology>
    </subcellularLocation>
</comment>
<feature type="transmembrane region" description="Helical" evidence="18">
    <location>
        <begin position="65"/>
        <end position="82"/>
    </location>
</feature>
<feature type="compositionally biased region" description="Polar residues" evidence="17">
    <location>
        <begin position="660"/>
        <end position="672"/>
    </location>
</feature>
<keyword evidence="7" id="KW-0630">Potassium</keyword>
<evidence type="ECO:0000313" key="19">
    <source>
        <dbReference type="EMBL" id="GMH59210.1"/>
    </source>
</evidence>
<proteinExistence type="inferred from homology"/>
<keyword evidence="8 18" id="KW-1133">Transmembrane helix</keyword>